<reference evidence="1" key="1">
    <citation type="journal article" date="2020" name="Nature">
        <title>Giant virus diversity and host interactions through global metagenomics.</title>
        <authorList>
            <person name="Schulz F."/>
            <person name="Roux S."/>
            <person name="Paez-Espino D."/>
            <person name="Jungbluth S."/>
            <person name="Walsh D.A."/>
            <person name="Denef V.J."/>
            <person name="McMahon K.D."/>
            <person name="Konstantinidis K.T."/>
            <person name="Eloe-Fadrosh E.A."/>
            <person name="Kyrpides N.C."/>
            <person name="Woyke T."/>
        </authorList>
    </citation>
    <scope>NUCLEOTIDE SEQUENCE</scope>
    <source>
        <strain evidence="1">GVMAG-M-3300009182-67</strain>
    </source>
</reference>
<evidence type="ECO:0000313" key="1">
    <source>
        <dbReference type="EMBL" id="QHS85093.1"/>
    </source>
</evidence>
<dbReference type="EMBL" id="MN739040">
    <property type="protein sequence ID" value="QHS85093.1"/>
    <property type="molecule type" value="Genomic_DNA"/>
</dbReference>
<organism evidence="1">
    <name type="scientific">viral metagenome</name>
    <dbReference type="NCBI Taxonomy" id="1070528"/>
    <lineage>
        <taxon>unclassified sequences</taxon>
        <taxon>metagenomes</taxon>
        <taxon>organismal metagenomes</taxon>
    </lineage>
</organism>
<dbReference type="AlphaFoldDB" id="A0A6C0B0V8"/>
<protein>
    <submittedName>
        <fullName evidence="1">Uncharacterized protein</fullName>
    </submittedName>
</protein>
<proteinExistence type="predicted"/>
<name>A0A6C0B0V8_9ZZZZ</name>
<accession>A0A6C0B0V8</accession>
<sequence length="223" mass="25257">MQFVYFGAPKVAGPKGKVQKYTGGQGRRELNAPFTLVFPNPSQGQYNERYSRAYKNSIIKDMHPEQLVWYYFDEIDGRPYDPQVDGRPTIRGNVVDLENNSFDIGDIDLRDPVQNPYRHVTIKAKDLRVEALDNGKFKTAKLDTVAVENPNETSTVLYAGGGGTPMQFFTLHYSSPGVFDKWYGMFAAYNPTPPPSPPRDTGFGKRRKNILAKVDADIRYLKH</sequence>